<comment type="caution">
    <text evidence="3">The sequence shown here is derived from an EMBL/GenBank/DDBJ whole genome shotgun (WGS) entry which is preliminary data.</text>
</comment>
<evidence type="ECO:0000313" key="3">
    <source>
        <dbReference type="EMBL" id="KAJ8933002.1"/>
    </source>
</evidence>
<dbReference type="InterPro" id="IPR040676">
    <property type="entry name" value="DUF5641"/>
</dbReference>
<evidence type="ECO:0000259" key="2">
    <source>
        <dbReference type="Pfam" id="PF18701"/>
    </source>
</evidence>
<accession>A0AAV8X307</accession>
<dbReference type="PANTHER" id="PTHR47331">
    <property type="entry name" value="PHD-TYPE DOMAIN-CONTAINING PROTEIN"/>
    <property type="match status" value="1"/>
</dbReference>
<feature type="compositionally biased region" description="Basic residues" evidence="1">
    <location>
        <begin position="242"/>
        <end position="256"/>
    </location>
</feature>
<dbReference type="InterPro" id="IPR005312">
    <property type="entry name" value="DUF1759"/>
</dbReference>
<keyword evidence="4" id="KW-1185">Reference proteome</keyword>
<proteinExistence type="predicted"/>
<reference evidence="3" key="1">
    <citation type="journal article" date="2023" name="Insect Mol. Biol.">
        <title>Genome sequencing provides insights into the evolution of gene families encoding plant cell wall-degrading enzymes in longhorned beetles.</title>
        <authorList>
            <person name="Shin N.R."/>
            <person name="Okamura Y."/>
            <person name="Kirsch R."/>
            <person name="Pauchet Y."/>
        </authorList>
    </citation>
    <scope>NUCLEOTIDE SEQUENCE</scope>
    <source>
        <strain evidence="3">AMC_N1</strain>
    </source>
</reference>
<dbReference type="Proteomes" id="UP001162162">
    <property type="component" value="Unassembled WGS sequence"/>
</dbReference>
<feature type="domain" description="DUF5641" evidence="2">
    <location>
        <begin position="791"/>
        <end position="881"/>
    </location>
</feature>
<name>A0AAV8X307_9CUCU</name>
<sequence length="951" mass="110125">MKFGGLVKVRGEDTSGPATRKADANERMYIELQTRLDNLETVFKDFQAIQSEIEFLDESQQTLLEREQFENSYYDTIARAKGHILDHEAKLKGENVESRPRENAHHVSNVKLPSMTLPEFKGKFYSTRDHNRIFLSAKLFEKLNLRSQKINLPVIGINEASTNVSAIVQATIKSRHNAFQTELCFFILPKITEHVPNFSFDALELKIPGNLKLADPSFNILGIRWDAEADVLRYNVSTPNVQRKHVTKRGQRRRHERSSNKKSRCERANTRLDNLETVFKDFQAIQSEIEFLDESQQTLLEREQFENSYYDTIARAKGHILDHEAKLKGENVESRPRENAHHVSNVKLPSMTLPEFKGEYHKWLQFHDTFMALIDKNKNLSDIEKFYYLRGCLKGEAEHVLQALEASGENYKIAWDLLKERFENKRLIIDKHIQALFDITPISKESHISLRNLIDNYQKHLRALKQLGEPTDSWDRLIIHLLDSKLDPATKREWQQTSIAKGRILPSIADFTNFLTNHCQLLERVNADSSITLCWIASQPNTWQVFVSNRVSQIQQLTDISSWRHVPSEFNPADILSRGVEPHQLKDSKLWWNGPEWLSQGMETWPKWHPKDTTEIPERRKCQISLFNKISNQFMNFERYSILYKLQRIFAFCLRFVENIKTPKEQRIHGKLTIEELKRSQSMLIKIVQAETFSQEIHDLEKNRMVNRGSKLSSLNPFLDESKLIRVGGRIGKSSLEYDRKYPIVLPEKHHFTRLIIRAEHHRQLHTGAQAVLASLRLNYWVLNGRNAIRSQMTQHFWSRLSNEYLTNLQQRSKWQRDSSSDIKVGSMVVLKDENAHPLEWKLGRITDLHPGEDGGGVPRVVTIKTVSGVVRRAVHRVCVLPIQNTSVENRLVYELNSINYSVETFKAGGMFCERYTSTLRLLDTTGGGVIETASKEISGPRVASVANNKK</sequence>
<protein>
    <recommendedName>
        <fullName evidence="2">DUF5641 domain-containing protein</fullName>
    </recommendedName>
</protein>
<feature type="region of interest" description="Disordered" evidence="1">
    <location>
        <begin position="242"/>
        <end position="267"/>
    </location>
</feature>
<dbReference type="AlphaFoldDB" id="A0AAV8X307"/>
<dbReference type="Pfam" id="PF03564">
    <property type="entry name" value="DUF1759"/>
    <property type="match status" value="1"/>
</dbReference>
<feature type="compositionally biased region" description="Basic and acidic residues" evidence="1">
    <location>
        <begin position="257"/>
        <end position="267"/>
    </location>
</feature>
<gene>
    <name evidence="3" type="ORF">NQ318_003667</name>
</gene>
<dbReference type="PANTHER" id="PTHR47331:SF2">
    <property type="match status" value="1"/>
</dbReference>
<dbReference type="EMBL" id="JAPWTK010001317">
    <property type="protein sequence ID" value="KAJ8933002.1"/>
    <property type="molecule type" value="Genomic_DNA"/>
</dbReference>
<dbReference type="Pfam" id="PF18701">
    <property type="entry name" value="DUF5641"/>
    <property type="match status" value="1"/>
</dbReference>
<organism evidence="3 4">
    <name type="scientific">Aromia moschata</name>
    <dbReference type="NCBI Taxonomy" id="1265417"/>
    <lineage>
        <taxon>Eukaryota</taxon>
        <taxon>Metazoa</taxon>
        <taxon>Ecdysozoa</taxon>
        <taxon>Arthropoda</taxon>
        <taxon>Hexapoda</taxon>
        <taxon>Insecta</taxon>
        <taxon>Pterygota</taxon>
        <taxon>Neoptera</taxon>
        <taxon>Endopterygota</taxon>
        <taxon>Coleoptera</taxon>
        <taxon>Polyphaga</taxon>
        <taxon>Cucujiformia</taxon>
        <taxon>Chrysomeloidea</taxon>
        <taxon>Cerambycidae</taxon>
        <taxon>Cerambycinae</taxon>
        <taxon>Callichromatini</taxon>
        <taxon>Aromia</taxon>
    </lineage>
</organism>
<evidence type="ECO:0000313" key="4">
    <source>
        <dbReference type="Proteomes" id="UP001162162"/>
    </source>
</evidence>
<feature type="non-terminal residue" evidence="3">
    <location>
        <position position="951"/>
    </location>
</feature>
<evidence type="ECO:0000256" key="1">
    <source>
        <dbReference type="SAM" id="MobiDB-lite"/>
    </source>
</evidence>